<comment type="subcellular location">
    <subcellularLocation>
        <location evidence="1">Cell membrane</location>
        <topology evidence="1">Multi-pass membrane protein</topology>
    </subcellularLocation>
</comment>
<protein>
    <submittedName>
        <fullName evidence="10">Fucose 4-O-acetylase-like acetyltransferase</fullName>
    </submittedName>
</protein>
<dbReference type="Proteomes" id="UP000276232">
    <property type="component" value="Unassembled WGS sequence"/>
</dbReference>
<evidence type="ECO:0000256" key="2">
    <source>
        <dbReference type="ARBA" id="ARBA00007400"/>
    </source>
</evidence>
<evidence type="ECO:0000259" key="9">
    <source>
        <dbReference type="Pfam" id="PF01757"/>
    </source>
</evidence>
<dbReference type="GO" id="GO:0005886">
    <property type="term" value="C:plasma membrane"/>
    <property type="evidence" value="ECO:0007669"/>
    <property type="project" value="UniProtKB-SubCell"/>
</dbReference>
<feature type="transmembrane region" description="Helical" evidence="8">
    <location>
        <begin position="21"/>
        <end position="40"/>
    </location>
</feature>
<dbReference type="GO" id="GO:0016413">
    <property type="term" value="F:O-acetyltransferase activity"/>
    <property type="evidence" value="ECO:0007669"/>
    <property type="project" value="TreeGrafter"/>
</dbReference>
<dbReference type="GO" id="GO:0009246">
    <property type="term" value="P:enterobacterial common antigen biosynthetic process"/>
    <property type="evidence" value="ECO:0007669"/>
    <property type="project" value="TreeGrafter"/>
</dbReference>
<evidence type="ECO:0000256" key="1">
    <source>
        <dbReference type="ARBA" id="ARBA00004651"/>
    </source>
</evidence>
<organism evidence="10 11">
    <name type="scientific">Pseudokineococcus lusitanus</name>
    <dbReference type="NCBI Taxonomy" id="763993"/>
    <lineage>
        <taxon>Bacteria</taxon>
        <taxon>Bacillati</taxon>
        <taxon>Actinomycetota</taxon>
        <taxon>Actinomycetes</taxon>
        <taxon>Kineosporiales</taxon>
        <taxon>Kineosporiaceae</taxon>
        <taxon>Pseudokineococcus</taxon>
    </lineage>
</organism>
<feature type="transmembrane region" description="Helical" evidence="8">
    <location>
        <begin position="152"/>
        <end position="172"/>
    </location>
</feature>
<dbReference type="PANTHER" id="PTHR40074:SF2">
    <property type="entry name" value="O-ACETYLTRANSFERASE WECH"/>
    <property type="match status" value="1"/>
</dbReference>
<proteinExistence type="inferred from homology"/>
<feature type="transmembrane region" description="Helical" evidence="8">
    <location>
        <begin position="52"/>
        <end position="72"/>
    </location>
</feature>
<feature type="transmembrane region" description="Helical" evidence="8">
    <location>
        <begin position="262"/>
        <end position="280"/>
    </location>
</feature>
<dbReference type="InterPro" id="IPR002656">
    <property type="entry name" value="Acyl_transf_3_dom"/>
</dbReference>
<accession>A0A3N1G909</accession>
<feature type="transmembrane region" description="Helical" evidence="8">
    <location>
        <begin position="233"/>
        <end position="255"/>
    </location>
</feature>
<feature type="transmembrane region" description="Helical" evidence="8">
    <location>
        <begin position="178"/>
        <end position="197"/>
    </location>
</feature>
<keyword evidence="10" id="KW-0808">Transferase</keyword>
<feature type="compositionally biased region" description="Low complexity" evidence="7">
    <location>
        <begin position="373"/>
        <end position="396"/>
    </location>
</feature>
<feature type="transmembrane region" description="Helical" evidence="8">
    <location>
        <begin position="300"/>
        <end position="322"/>
    </location>
</feature>
<reference evidence="10 11" key="1">
    <citation type="journal article" date="2015" name="Stand. Genomic Sci.">
        <title>Genomic Encyclopedia of Bacterial and Archaeal Type Strains, Phase III: the genomes of soil and plant-associated and newly described type strains.</title>
        <authorList>
            <person name="Whitman W.B."/>
            <person name="Woyke T."/>
            <person name="Klenk H.P."/>
            <person name="Zhou Y."/>
            <person name="Lilburn T.G."/>
            <person name="Beck B.J."/>
            <person name="De Vos P."/>
            <person name="Vandamme P."/>
            <person name="Eisen J.A."/>
            <person name="Garrity G."/>
            <person name="Hugenholtz P."/>
            <person name="Kyrpides N.C."/>
        </authorList>
    </citation>
    <scope>NUCLEOTIDE SEQUENCE [LARGE SCALE GENOMIC DNA]</scope>
    <source>
        <strain evidence="10 11">CECT 7306</strain>
    </source>
</reference>
<feature type="transmembrane region" description="Helical" evidence="8">
    <location>
        <begin position="122"/>
        <end position="145"/>
    </location>
</feature>
<feature type="domain" description="Acyltransferase 3" evidence="9">
    <location>
        <begin position="14"/>
        <end position="313"/>
    </location>
</feature>
<keyword evidence="6 8" id="KW-0472">Membrane</keyword>
<keyword evidence="3" id="KW-1003">Cell membrane</keyword>
<keyword evidence="4 8" id="KW-0812">Transmembrane</keyword>
<dbReference type="EMBL" id="RJKN01000010">
    <property type="protein sequence ID" value="ROP26735.1"/>
    <property type="molecule type" value="Genomic_DNA"/>
</dbReference>
<dbReference type="Pfam" id="PF01757">
    <property type="entry name" value="Acyl_transf_3"/>
    <property type="match status" value="1"/>
</dbReference>
<dbReference type="InParanoid" id="A0A3N1G909"/>
<feature type="region of interest" description="Disordered" evidence="7">
    <location>
        <begin position="373"/>
        <end position="404"/>
    </location>
</feature>
<evidence type="ECO:0000313" key="10">
    <source>
        <dbReference type="EMBL" id="ROP26735.1"/>
    </source>
</evidence>
<feature type="transmembrane region" description="Helical" evidence="8">
    <location>
        <begin position="209"/>
        <end position="227"/>
    </location>
</feature>
<gene>
    <name evidence="10" type="ORF">EDC03_3205</name>
</gene>
<evidence type="ECO:0000313" key="11">
    <source>
        <dbReference type="Proteomes" id="UP000276232"/>
    </source>
</evidence>
<evidence type="ECO:0000256" key="7">
    <source>
        <dbReference type="SAM" id="MobiDB-lite"/>
    </source>
</evidence>
<evidence type="ECO:0000256" key="8">
    <source>
        <dbReference type="SAM" id="Phobius"/>
    </source>
</evidence>
<comment type="caution">
    <text evidence="10">The sequence shown here is derived from an EMBL/GenBank/DDBJ whole genome shotgun (WGS) entry which is preliminary data.</text>
</comment>
<sequence length="428" mass="46399">MPSSVAAPPRERQQWLDVARGVAVLLVVAAHVVDFVSMRGERAALLEPALQVVQAFRVPALFFVAGLLLAGYRDRPWRRVVRDRVLLFAWLLVVWLVVERLVDVVLERDPWQSPLELLGYVATWFAFPDHNLWFLAGVLWMTLVVRLLARRLWLMLLVAGVMLSGLLPALPLGPLERFYVVQAPYVLLGVVLAPLVLRVGARASLRACWGAVALFVPLGVLRWYGVLDPLPGALVRVTVALTGIAALLAVGRLLAELRGAAVWAHVGRNTLAVYLVHYPLSLLVFRRLDVVAPELVPDNPYVAAVLVVAVGVGAGLGLAALVRVTRLGGVLTAPRWLLRLFDRLWPEGGRPTVLRPLRRRPVARRAPAPAPARLTLLAEGPGRPGRAAAAPAAPSAPLRPDPAPPSVGLCGEECVSAVCSGERRDAAR</sequence>
<evidence type="ECO:0000256" key="4">
    <source>
        <dbReference type="ARBA" id="ARBA00022692"/>
    </source>
</evidence>
<dbReference type="PANTHER" id="PTHR40074">
    <property type="entry name" value="O-ACETYLTRANSFERASE WECH"/>
    <property type="match status" value="1"/>
</dbReference>
<name>A0A3N1G909_9ACTN</name>
<evidence type="ECO:0000256" key="5">
    <source>
        <dbReference type="ARBA" id="ARBA00022989"/>
    </source>
</evidence>
<feature type="transmembrane region" description="Helical" evidence="8">
    <location>
        <begin position="84"/>
        <end position="102"/>
    </location>
</feature>
<evidence type="ECO:0000256" key="6">
    <source>
        <dbReference type="ARBA" id="ARBA00023136"/>
    </source>
</evidence>
<evidence type="ECO:0000256" key="3">
    <source>
        <dbReference type="ARBA" id="ARBA00022475"/>
    </source>
</evidence>
<dbReference type="RefSeq" id="WP_199720333.1">
    <property type="nucleotide sequence ID" value="NZ_RJKN01000010.1"/>
</dbReference>
<keyword evidence="11" id="KW-1185">Reference proteome</keyword>
<comment type="similarity">
    <text evidence="2">Belongs to the acyltransferase 3 family.</text>
</comment>
<dbReference type="AlphaFoldDB" id="A0A3N1G909"/>
<keyword evidence="5 8" id="KW-1133">Transmembrane helix</keyword>